<gene>
    <name evidence="2" type="ORF">RCL2_001436000</name>
    <name evidence="1" type="ORF">RclHR1_00780021</name>
</gene>
<evidence type="ECO:0000313" key="3">
    <source>
        <dbReference type="Proteomes" id="UP000247702"/>
    </source>
</evidence>
<protein>
    <submittedName>
        <fullName evidence="1">Uncharacterized protein</fullName>
    </submittedName>
</protein>
<name>A0A2Z6S0A7_9GLOM</name>
<dbReference type="OrthoDB" id="2304943at2759"/>
<dbReference type="Proteomes" id="UP000247702">
    <property type="component" value="Unassembled WGS sequence"/>
</dbReference>
<sequence length="135" mass="16180">MSEHEQKLSILKGCFDMECITVELYNEYSRRIFEGWFKNERFFNHVEIGNMSELEQRESMSELKRKLSILKRWVDMGYMNESLRDEYSRRILEAWSEEPCDERPFWKRILEKAISFGHIVLANLISLFGGRITTG</sequence>
<proteinExistence type="predicted"/>
<reference evidence="1 3" key="1">
    <citation type="submission" date="2017-11" db="EMBL/GenBank/DDBJ databases">
        <title>The genome of Rhizophagus clarus HR1 reveals common genetic basis of auxotrophy among arbuscular mycorrhizal fungi.</title>
        <authorList>
            <person name="Kobayashi Y."/>
        </authorList>
    </citation>
    <scope>NUCLEOTIDE SEQUENCE [LARGE SCALE GENOMIC DNA]</scope>
    <source>
        <strain evidence="1 3">HR1</strain>
    </source>
</reference>
<dbReference type="Proteomes" id="UP000615446">
    <property type="component" value="Unassembled WGS sequence"/>
</dbReference>
<dbReference type="AlphaFoldDB" id="A0A2Z6S0A7"/>
<organism evidence="1 3">
    <name type="scientific">Rhizophagus clarus</name>
    <dbReference type="NCBI Taxonomy" id="94130"/>
    <lineage>
        <taxon>Eukaryota</taxon>
        <taxon>Fungi</taxon>
        <taxon>Fungi incertae sedis</taxon>
        <taxon>Mucoromycota</taxon>
        <taxon>Glomeromycotina</taxon>
        <taxon>Glomeromycetes</taxon>
        <taxon>Glomerales</taxon>
        <taxon>Glomeraceae</taxon>
        <taxon>Rhizophagus</taxon>
    </lineage>
</organism>
<reference evidence="2" key="2">
    <citation type="submission" date="2019-10" db="EMBL/GenBank/DDBJ databases">
        <title>Conservation and host-specific expression of non-tandemly repeated heterogenous ribosome RNA gene in arbuscular mycorrhizal fungi.</title>
        <authorList>
            <person name="Maeda T."/>
            <person name="Kobayashi Y."/>
            <person name="Nakagawa T."/>
            <person name="Ezawa T."/>
            <person name="Yamaguchi K."/>
            <person name="Bino T."/>
            <person name="Nishimoto Y."/>
            <person name="Shigenobu S."/>
            <person name="Kawaguchi M."/>
        </authorList>
    </citation>
    <scope>NUCLEOTIDE SEQUENCE</scope>
    <source>
        <strain evidence="2">HR1</strain>
    </source>
</reference>
<comment type="caution">
    <text evidence="1">The sequence shown here is derived from an EMBL/GenBank/DDBJ whole genome shotgun (WGS) entry which is preliminary data.</text>
</comment>
<dbReference type="EMBL" id="BEXD01004181">
    <property type="protein sequence ID" value="GBC07941.1"/>
    <property type="molecule type" value="Genomic_DNA"/>
</dbReference>
<dbReference type="EMBL" id="BLAL01000165">
    <property type="protein sequence ID" value="GES87361.1"/>
    <property type="molecule type" value="Genomic_DNA"/>
</dbReference>
<accession>A0A2Z6S0A7</accession>
<evidence type="ECO:0000313" key="2">
    <source>
        <dbReference type="EMBL" id="GES87361.1"/>
    </source>
</evidence>
<keyword evidence="3" id="KW-1185">Reference proteome</keyword>
<evidence type="ECO:0000313" key="1">
    <source>
        <dbReference type="EMBL" id="GBC07941.1"/>
    </source>
</evidence>